<dbReference type="STRING" id="1073574.GOARA_053_00240"/>
<dbReference type="Pfam" id="PF10103">
    <property type="entry name" value="Zincin_2"/>
    <property type="match status" value="1"/>
</dbReference>
<evidence type="ECO:0000313" key="3">
    <source>
        <dbReference type="Proteomes" id="UP000035088"/>
    </source>
</evidence>
<dbReference type="Gene3D" id="1.20.150.30">
    <property type="entry name" value="Zincin-like metallopeptidase, N-terminal domain"/>
    <property type="match status" value="1"/>
</dbReference>
<comment type="caution">
    <text evidence="2">The sequence shown here is derived from an EMBL/GenBank/DDBJ whole genome shotgun (WGS) entry which is preliminary data.</text>
</comment>
<reference evidence="2 3" key="1">
    <citation type="submission" date="2011-11" db="EMBL/GenBank/DDBJ databases">
        <title>Whole genome shotgun sequence of Gordonia araii NBRC 100433.</title>
        <authorList>
            <person name="Yoshida Y."/>
            <person name="Hosoyama A."/>
            <person name="Tsuchikane K."/>
            <person name="Katsumata H."/>
            <person name="Yamazaki S."/>
            <person name="Fujita N."/>
        </authorList>
    </citation>
    <scope>NUCLEOTIDE SEQUENCE [LARGE SCALE GENOMIC DNA]</scope>
    <source>
        <strain evidence="2 3">NBRC 100433</strain>
    </source>
</reference>
<name>G7H2X3_9ACTN</name>
<dbReference type="PANTHER" id="PTHR39420">
    <property type="match status" value="1"/>
</dbReference>
<accession>G7H2X3</accession>
<evidence type="ECO:0000256" key="1">
    <source>
        <dbReference type="SAM" id="MobiDB-lite"/>
    </source>
</evidence>
<dbReference type="Proteomes" id="UP000035088">
    <property type="component" value="Unassembled WGS sequence"/>
</dbReference>
<dbReference type="SUPFAM" id="SSF55486">
    <property type="entry name" value="Metalloproteases ('zincins'), catalytic domain"/>
    <property type="match status" value="1"/>
</dbReference>
<protein>
    <recommendedName>
        <fullName evidence="4">Hydrolase</fullName>
    </recommendedName>
</protein>
<sequence>MRVPVTGSEAQRASAPDLSPDGDSGPAIDWGVAAGVGRRLSRGGPAMTEYTREQVYAELADASARAEGPVREVTGLADGLAVPAARVVDRGQWIDAAADSMNSMLTAAARHDADDAADPSADGDGGGLLATLSAKAGGVQAGGLLAFLSGAILGQYDPFTPDRATGADGVLLLVAPNIVNVERKLKAVPSDFRLWVCLHEVTHRVQFSANPWLRDYMVENLATLTAAGEESTAELVGRLASAVRSDKPREPGVLGVMQLLQSPEQYDAFTNLMMLGTLLEGHADHVMDAVGPAHVPTVERIRAGFDARRTAPRNPIARLMRALIGMDAKMAQYIRGKAFTDHVVGAVGMARFNTVWAGPETLPRPDEIDEPDRWIARVL</sequence>
<dbReference type="NCBIfam" id="TIGR03624">
    <property type="entry name" value="putative hydrolase"/>
    <property type="match status" value="1"/>
</dbReference>
<proteinExistence type="predicted"/>
<dbReference type="InterPro" id="IPR018766">
    <property type="entry name" value="Zinicin_2"/>
</dbReference>
<organism evidence="2 3">
    <name type="scientific">Gordonia araii NBRC 100433</name>
    <dbReference type="NCBI Taxonomy" id="1073574"/>
    <lineage>
        <taxon>Bacteria</taxon>
        <taxon>Bacillati</taxon>
        <taxon>Actinomycetota</taxon>
        <taxon>Actinomycetes</taxon>
        <taxon>Mycobacteriales</taxon>
        <taxon>Gordoniaceae</taxon>
        <taxon>Gordonia</taxon>
    </lineage>
</organism>
<dbReference type="AlphaFoldDB" id="G7H2X3"/>
<dbReference type="InterPro" id="IPR042271">
    <property type="entry name" value="Zinicin_2_N"/>
</dbReference>
<gene>
    <name evidence="2" type="ORF">GOARA_053_00240</name>
</gene>
<dbReference type="NCBIfam" id="TIGR03883">
    <property type="entry name" value="DUF2342_F420"/>
    <property type="match status" value="1"/>
</dbReference>
<feature type="region of interest" description="Disordered" evidence="1">
    <location>
        <begin position="1"/>
        <end position="27"/>
    </location>
</feature>
<dbReference type="PANTHER" id="PTHR39420:SF1">
    <property type="entry name" value="HYDROLASE"/>
    <property type="match status" value="1"/>
</dbReference>
<dbReference type="EMBL" id="BAEE01000053">
    <property type="protein sequence ID" value="GAB10198.1"/>
    <property type="molecule type" value="Genomic_DNA"/>
</dbReference>
<keyword evidence="3" id="KW-1185">Reference proteome</keyword>
<dbReference type="InterPro" id="IPR022454">
    <property type="entry name" value="CHP03883_F420-assoc"/>
</dbReference>
<evidence type="ECO:0008006" key="4">
    <source>
        <dbReference type="Google" id="ProtNLM"/>
    </source>
</evidence>
<evidence type="ECO:0000313" key="2">
    <source>
        <dbReference type="EMBL" id="GAB10198.1"/>
    </source>
</evidence>